<dbReference type="InterPro" id="IPR001753">
    <property type="entry name" value="Enoyl-CoA_hydra/iso"/>
</dbReference>
<dbReference type="InterPro" id="IPR014748">
    <property type="entry name" value="Enoyl-CoA_hydra_C"/>
</dbReference>
<keyword evidence="5" id="KW-1185">Reference proteome</keyword>
<dbReference type="Gene3D" id="1.10.12.10">
    <property type="entry name" value="Lyase 2-enoyl-coa Hydratase, Chain A, domain 2"/>
    <property type="match status" value="1"/>
</dbReference>
<evidence type="ECO:0000256" key="2">
    <source>
        <dbReference type="ARBA" id="ARBA00023140"/>
    </source>
</evidence>
<dbReference type="CDD" id="cd06558">
    <property type="entry name" value="crotonase-like"/>
    <property type="match status" value="1"/>
</dbReference>
<dbReference type="Proteomes" id="UP000093000">
    <property type="component" value="Unassembled WGS sequence"/>
</dbReference>
<dbReference type="Pfam" id="PF00378">
    <property type="entry name" value="ECH_1"/>
    <property type="match status" value="1"/>
</dbReference>
<dbReference type="InParanoid" id="A0A1C7NGM7"/>
<keyword evidence="3 4" id="KW-0413">Isomerase</keyword>
<comment type="subcellular location">
    <subcellularLocation>
        <location evidence="1">Peroxisome</location>
    </subcellularLocation>
</comment>
<dbReference type="EMBL" id="LUGH01000161">
    <property type="protein sequence ID" value="OBZ88301.1"/>
    <property type="molecule type" value="Genomic_DNA"/>
</dbReference>
<dbReference type="InterPro" id="IPR051053">
    <property type="entry name" value="ECH/Chromodomain_protein"/>
</dbReference>
<dbReference type="STRING" id="101091.A0A1C7NGM7"/>
<dbReference type="GO" id="GO:0004165">
    <property type="term" value="F:delta(3)-delta(2)-enoyl-CoA isomerase activity"/>
    <property type="evidence" value="ECO:0007669"/>
    <property type="project" value="UniProtKB-ARBA"/>
</dbReference>
<keyword evidence="2" id="KW-0576">Peroxisome</keyword>
<dbReference type="AlphaFoldDB" id="A0A1C7NGM7"/>
<dbReference type="PANTHER" id="PTHR43684">
    <property type="match status" value="1"/>
</dbReference>
<dbReference type="GO" id="GO:0005777">
    <property type="term" value="C:peroxisome"/>
    <property type="evidence" value="ECO:0007669"/>
    <property type="project" value="UniProtKB-SubCell"/>
</dbReference>
<accession>A0A1C7NGM7</accession>
<evidence type="ECO:0000256" key="3">
    <source>
        <dbReference type="ARBA" id="ARBA00023235"/>
    </source>
</evidence>
<evidence type="ECO:0000256" key="1">
    <source>
        <dbReference type="ARBA" id="ARBA00004275"/>
    </source>
</evidence>
<dbReference type="Gene3D" id="3.90.226.10">
    <property type="entry name" value="2-enoyl-CoA Hydratase, Chain A, domain 1"/>
    <property type="match status" value="1"/>
</dbReference>
<dbReference type="SUPFAM" id="SSF52096">
    <property type="entry name" value="ClpP/crotonase"/>
    <property type="match status" value="1"/>
</dbReference>
<protein>
    <submittedName>
        <fullName evidence="4">Enoyl-CoA delta isomerase 2, mitochondrial</fullName>
    </submittedName>
</protein>
<dbReference type="InterPro" id="IPR029045">
    <property type="entry name" value="ClpP/crotonase-like_dom_sf"/>
</dbReference>
<sequence>MVISIPLLESFQITLNSSGVTEIAFNRPKKFNALSPQVYRDWLAVLRWAAQSDAVKVVVMTGRGPYYTSGQELQEPDYSPAGQEFNRNRRLVTKALVDTFIQFPKLLIAGVNGNAIGFGVTSLALCDVVYSVPDATFSTPFMKLGYCAEGCSSVLFPRIMGSSKANEMLLMGRTFTAQELVDCGMVSRILPAEEFHGRVLALAEEAAKFSGEAIAISKRLIRDVDRQLLLNTNEIEMIRLDERSRSKDSQDAIMRFMEDQKRKKAAKLARQAQSQSKL</sequence>
<gene>
    <name evidence="4" type="primary">Eci2</name>
    <name evidence="4" type="ORF">A0J61_03644</name>
</gene>
<comment type="caution">
    <text evidence="4">The sequence shown here is derived from an EMBL/GenBank/DDBJ whole genome shotgun (WGS) entry which is preliminary data.</text>
</comment>
<proteinExistence type="predicted"/>
<evidence type="ECO:0000313" key="5">
    <source>
        <dbReference type="Proteomes" id="UP000093000"/>
    </source>
</evidence>
<dbReference type="OrthoDB" id="448450at2759"/>
<reference evidence="4 5" key="1">
    <citation type="submission" date="2016-03" db="EMBL/GenBank/DDBJ databases">
        <title>Choanephora cucurbitarum.</title>
        <authorList>
            <person name="Min B."/>
            <person name="Park H."/>
            <person name="Park J.-H."/>
            <person name="Shin H.-D."/>
            <person name="Choi I.-G."/>
        </authorList>
    </citation>
    <scope>NUCLEOTIDE SEQUENCE [LARGE SCALE GENOMIC DNA]</scope>
    <source>
        <strain evidence="4 5">KUS-F28377</strain>
    </source>
</reference>
<dbReference type="PANTHER" id="PTHR43684:SF1">
    <property type="entry name" value="ENOYL-COA DELTA ISOMERASE 2"/>
    <property type="match status" value="1"/>
</dbReference>
<name>A0A1C7NGM7_9FUNG</name>
<evidence type="ECO:0000313" key="4">
    <source>
        <dbReference type="EMBL" id="OBZ88301.1"/>
    </source>
</evidence>
<organism evidence="4 5">
    <name type="scientific">Choanephora cucurbitarum</name>
    <dbReference type="NCBI Taxonomy" id="101091"/>
    <lineage>
        <taxon>Eukaryota</taxon>
        <taxon>Fungi</taxon>
        <taxon>Fungi incertae sedis</taxon>
        <taxon>Mucoromycota</taxon>
        <taxon>Mucoromycotina</taxon>
        <taxon>Mucoromycetes</taxon>
        <taxon>Mucorales</taxon>
        <taxon>Mucorineae</taxon>
        <taxon>Choanephoraceae</taxon>
        <taxon>Choanephoroideae</taxon>
        <taxon>Choanephora</taxon>
    </lineage>
</organism>